<keyword evidence="1" id="KW-0812">Transmembrane</keyword>
<evidence type="ECO:0000313" key="3">
    <source>
        <dbReference type="Proteomes" id="UP001644719"/>
    </source>
</evidence>
<evidence type="ECO:0000256" key="1">
    <source>
        <dbReference type="SAM" id="Phobius"/>
    </source>
</evidence>
<reference evidence="2 3" key="1">
    <citation type="journal article" date="2020" name="Cell Host Microbe">
        <title>Functional and Genomic Variation between Human-Derived Isolates of Lachnospiraceae Reveals Inter- and Intra-Species Diversity.</title>
        <authorList>
            <person name="Sorbara M.T."/>
            <person name="Littmann E.R."/>
            <person name="Fontana E."/>
            <person name="Moody T.U."/>
            <person name="Kohout C.E."/>
            <person name="Gjonbalaj M."/>
            <person name="Eaton V."/>
            <person name="Seok R."/>
            <person name="Leiner I.M."/>
            <person name="Pamer E.G."/>
        </authorList>
    </citation>
    <scope>NUCLEOTIDE SEQUENCE [LARGE SCALE GENOMIC DNA]</scope>
    <source>
        <strain evidence="2 3">MSK.17.74</strain>
    </source>
</reference>
<sequence>MNKEKKIPGHILSLFIILLSISGICLLMYKAQFRFNLHQPIEYVMMTTHKPTGTITYHNLVLGFPHSYRDVYLYSS</sequence>
<feature type="transmembrane region" description="Helical" evidence="1">
    <location>
        <begin position="12"/>
        <end position="29"/>
    </location>
</feature>
<dbReference type="RefSeq" id="WP_173770214.1">
    <property type="nucleotide sequence ID" value="NZ_JAAITS010000055.1"/>
</dbReference>
<name>A0ABX2HBH8_9FIRM</name>
<keyword evidence="1" id="KW-1133">Transmembrane helix</keyword>
<gene>
    <name evidence="2" type="ORF">G5B17_16570</name>
</gene>
<accession>A0ABX2HBH8</accession>
<dbReference type="EMBL" id="JAAITS010000055">
    <property type="protein sequence ID" value="NSG86983.1"/>
    <property type="molecule type" value="Genomic_DNA"/>
</dbReference>
<organism evidence="2 3">
    <name type="scientific">Blautia faecis</name>
    <dbReference type="NCBI Taxonomy" id="871665"/>
    <lineage>
        <taxon>Bacteria</taxon>
        <taxon>Bacillati</taxon>
        <taxon>Bacillota</taxon>
        <taxon>Clostridia</taxon>
        <taxon>Lachnospirales</taxon>
        <taxon>Lachnospiraceae</taxon>
        <taxon>Blautia</taxon>
    </lineage>
</organism>
<protein>
    <submittedName>
        <fullName evidence="2">Uncharacterized protein</fullName>
    </submittedName>
</protein>
<proteinExistence type="predicted"/>
<dbReference type="Proteomes" id="UP001644719">
    <property type="component" value="Unassembled WGS sequence"/>
</dbReference>
<comment type="caution">
    <text evidence="2">The sequence shown here is derived from an EMBL/GenBank/DDBJ whole genome shotgun (WGS) entry which is preliminary data.</text>
</comment>
<keyword evidence="3" id="KW-1185">Reference proteome</keyword>
<evidence type="ECO:0000313" key="2">
    <source>
        <dbReference type="EMBL" id="NSG86983.1"/>
    </source>
</evidence>
<keyword evidence="1" id="KW-0472">Membrane</keyword>